<protein>
    <submittedName>
        <fullName evidence="1">Uncharacterized protein</fullName>
    </submittedName>
</protein>
<keyword evidence="2" id="KW-1185">Reference proteome</keyword>
<reference evidence="1" key="1">
    <citation type="journal article" date="2022" name="Environ. Microbiol.">
        <title>Geoalkalibacter halelectricus SAP #1 sp. nov. possessing extracellular electron transfer and mineral#reducing capabilities from a haloalkaline environment.</title>
        <authorList>
            <person name="Yadav S."/>
            <person name="Singh R."/>
            <person name="Sundharam S.S."/>
            <person name="Chaudhary S."/>
            <person name="Krishnamurthi S."/>
            <person name="Patil S.A."/>
        </authorList>
    </citation>
    <scope>NUCLEOTIDE SEQUENCE</scope>
    <source>
        <strain evidence="1">SAP-1</strain>
    </source>
</reference>
<evidence type="ECO:0000313" key="1">
    <source>
        <dbReference type="EMBL" id="UWZ80690.1"/>
    </source>
</evidence>
<organism evidence="1 2">
    <name type="scientific">Geoalkalibacter halelectricus</name>
    <dbReference type="NCBI Taxonomy" id="2847045"/>
    <lineage>
        <taxon>Bacteria</taxon>
        <taxon>Pseudomonadati</taxon>
        <taxon>Thermodesulfobacteriota</taxon>
        <taxon>Desulfuromonadia</taxon>
        <taxon>Desulfuromonadales</taxon>
        <taxon>Geoalkalibacteraceae</taxon>
        <taxon>Geoalkalibacter</taxon>
    </lineage>
</organism>
<dbReference type="EMBL" id="CP092109">
    <property type="protein sequence ID" value="UWZ80690.1"/>
    <property type="molecule type" value="Genomic_DNA"/>
</dbReference>
<accession>A0ABY5ZS50</accession>
<name>A0ABY5ZS50_9BACT</name>
<dbReference type="RefSeq" id="WP_260749051.1">
    <property type="nucleotide sequence ID" value="NZ_CP092109.1"/>
</dbReference>
<gene>
    <name evidence="1" type="ORF">L9S41_04635</name>
</gene>
<evidence type="ECO:0000313" key="2">
    <source>
        <dbReference type="Proteomes" id="UP001060414"/>
    </source>
</evidence>
<proteinExistence type="predicted"/>
<dbReference type="Proteomes" id="UP001060414">
    <property type="component" value="Chromosome"/>
</dbReference>
<sequence length="307" mass="34623">MSEFKLNGLDGGNPLAFLAALGTLRMTTLAYPEKLVRMRWQKNDGGWRPYLVVEGVLELAEWIATLNTALRSPNGQPAFGISRDLNLPCEDFRSIAVDAKNHATKGDRCFLDFLAAFGSEIVEAQANGKKTGLIADTAFRTMSGAGHQHFLRFMSELEKLTEADHLRSALFESWKYEDPGPSMRWDPADDRRYAQRWKEPSGDPLKTVRGANRLAIEALPLFPTAAIGNRLETTGFSQRRRSGAVWTWAIWSTELSLYVVRSLLSLSELQRIVPNRKILRSIGIEEVYRCQRITQGKYRNFSQAIPT</sequence>